<sequence length="84" mass="8996">MGAKRKLLTGNHLSAIEPPPAHTPWGQKPTQGRENGGFGAYEHHRSPTLPPAGDPLLGRIHKKVKPLANNLGIPLQKLAAKAFP</sequence>
<protein>
    <submittedName>
        <fullName evidence="2">Uncharacterized protein</fullName>
    </submittedName>
</protein>
<accession>A0A518AIN1</accession>
<dbReference type="KEGG" id="amuc:Pan181_07820"/>
<proteinExistence type="predicted"/>
<feature type="region of interest" description="Disordered" evidence="1">
    <location>
        <begin position="1"/>
        <end position="55"/>
    </location>
</feature>
<evidence type="ECO:0000313" key="2">
    <source>
        <dbReference type="EMBL" id="QDU54599.1"/>
    </source>
</evidence>
<keyword evidence="3" id="KW-1185">Reference proteome</keyword>
<dbReference type="AlphaFoldDB" id="A0A518AIN1"/>
<name>A0A518AIN1_9BACT</name>
<dbReference type="EMBL" id="CP036278">
    <property type="protein sequence ID" value="QDU54599.1"/>
    <property type="molecule type" value="Genomic_DNA"/>
</dbReference>
<organism evidence="2 3">
    <name type="scientific">Aeoliella mucimassa</name>
    <dbReference type="NCBI Taxonomy" id="2527972"/>
    <lineage>
        <taxon>Bacteria</taxon>
        <taxon>Pseudomonadati</taxon>
        <taxon>Planctomycetota</taxon>
        <taxon>Planctomycetia</taxon>
        <taxon>Pirellulales</taxon>
        <taxon>Lacipirellulaceae</taxon>
        <taxon>Aeoliella</taxon>
    </lineage>
</organism>
<dbReference type="Proteomes" id="UP000315750">
    <property type="component" value="Chromosome"/>
</dbReference>
<evidence type="ECO:0000256" key="1">
    <source>
        <dbReference type="SAM" id="MobiDB-lite"/>
    </source>
</evidence>
<gene>
    <name evidence="2" type="ORF">Pan181_07820</name>
</gene>
<evidence type="ECO:0000313" key="3">
    <source>
        <dbReference type="Proteomes" id="UP000315750"/>
    </source>
</evidence>
<reference evidence="2 3" key="1">
    <citation type="submission" date="2019-02" db="EMBL/GenBank/DDBJ databases">
        <title>Deep-cultivation of Planctomycetes and their phenomic and genomic characterization uncovers novel biology.</title>
        <authorList>
            <person name="Wiegand S."/>
            <person name="Jogler M."/>
            <person name="Boedeker C."/>
            <person name="Pinto D."/>
            <person name="Vollmers J."/>
            <person name="Rivas-Marin E."/>
            <person name="Kohn T."/>
            <person name="Peeters S.H."/>
            <person name="Heuer A."/>
            <person name="Rast P."/>
            <person name="Oberbeckmann S."/>
            <person name="Bunk B."/>
            <person name="Jeske O."/>
            <person name="Meyerdierks A."/>
            <person name="Storesund J.E."/>
            <person name="Kallscheuer N."/>
            <person name="Luecker S."/>
            <person name="Lage O.M."/>
            <person name="Pohl T."/>
            <person name="Merkel B.J."/>
            <person name="Hornburger P."/>
            <person name="Mueller R.-W."/>
            <person name="Bruemmer F."/>
            <person name="Labrenz M."/>
            <person name="Spormann A.M."/>
            <person name="Op den Camp H."/>
            <person name="Overmann J."/>
            <person name="Amann R."/>
            <person name="Jetten M.S.M."/>
            <person name="Mascher T."/>
            <person name="Medema M.H."/>
            <person name="Devos D.P."/>
            <person name="Kaster A.-K."/>
            <person name="Ovreas L."/>
            <person name="Rohde M."/>
            <person name="Galperin M.Y."/>
            <person name="Jogler C."/>
        </authorList>
    </citation>
    <scope>NUCLEOTIDE SEQUENCE [LARGE SCALE GENOMIC DNA]</scope>
    <source>
        <strain evidence="2 3">Pan181</strain>
    </source>
</reference>